<dbReference type="InterPro" id="IPR001680">
    <property type="entry name" value="WD40_rpt"/>
</dbReference>
<dbReference type="PROSITE" id="PS50076">
    <property type="entry name" value="DNAJ_2"/>
    <property type="match status" value="1"/>
</dbReference>
<keyword evidence="1 3" id="KW-0853">WD repeat</keyword>
<dbReference type="InterPro" id="IPR011047">
    <property type="entry name" value="Quinoprotein_ADH-like_sf"/>
</dbReference>
<evidence type="ECO:0000256" key="1">
    <source>
        <dbReference type="ARBA" id="ARBA00022574"/>
    </source>
</evidence>
<organism evidence="5 6">
    <name type="scientific">Dolichospermum planctonicum</name>
    <dbReference type="NCBI Taxonomy" id="136072"/>
    <lineage>
        <taxon>Bacteria</taxon>
        <taxon>Bacillati</taxon>
        <taxon>Cyanobacteriota</taxon>
        <taxon>Cyanophyceae</taxon>
        <taxon>Nostocales</taxon>
        <taxon>Aphanizomenonaceae</taxon>
        <taxon>Dolichospermum</taxon>
    </lineage>
</organism>
<dbReference type="PRINTS" id="PR00625">
    <property type="entry name" value="JDOMAIN"/>
</dbReference>
<dbReference type="CDD" id="cd06257">
    <property type="entry name" value="DnaJ"/>
    <property type="match status" value="1"/>
</dbReference>
<dbReference type="SMART" id="SM00271">
    <property type="entry name" value="DnaJ"/>
    <property type="match status" value="1"/>
</dbReference>
<dbReference type="RefSeq" id="WP_236097067.1">
    <property type="nucleotide sequence ID" value="NZ_BJCF01000006.1"/>
</dbReference>
<feature type="repeat" description="WD" evidence="3">
    <location>
        <begin position="108"/>
        <end position="139"/>
    </location>
</feature>
<evidence type="ECO:0000256" key="3">
    <source>
        <dbReference type="PROSITE-ProRule" id="PRU00221"/>
    </source>
</evidence>
<evidence type="ECO:0000313" key="6">
    <source>
        <dbReference type="Proteomes" id="UP000299367"/>
    </source>
</evidence>
<dbReference type="SUPFAM" id="SSF50998">
    <property type="entry name" value="Quinoprotein alcohol dehydrogenase-like"/>
    <property type="match status" value="1"/>
</dbReference>
<dbReference type="InterPro" id="IPR019775">
    <property type="entry name" value="WD40_repeat_CS"/>
</dbReference>
<dbReference type="SUPFAM" id="SSF46565">
    <property type="entry name" value="Chaperone J-domain"/>
    <property type="match status" value="1"/>
</dbReference>
<dbReference type="Gene3D" id="2.130.10.10">
    <property type="entry name" value="YVTN repeat-like/Quinoprotein amine dehydrogenase"/>
    <property type="match status" value="1"/>
</dbReference>
<dbReference type="AlphaFoldDB" id="A0A480A891"/>
<dbReference type="EMBL" id="BJCF01000006">
    <property type="protein sequence ID" value="GCL41290.1"/>
    <property type="molecule type" value="Genomic_DNA"/>
</dbReference>
<protein>
    <recommendedName>
        <fullName evidence="4">J domain-containing protein</fullName>
    </recommendedName>
</protein>
<dbReference type="InterPro" id="IPR020472">
    <property type="entry name" value="WD40_PAC1"/>
</dbReference>
<dbReference type="Gene3D" id="1.10.287.110">
    <property type="entry name" value="DnaJ domain"/>
    <property type="match status" value="1"/>
</dbReference>
<evidence type="ECO:0000259" key="4">
    <source>
        <dbReference type="PROSITE" id="PS50076"/>
    </source>
</evidence>
<reference evidence="6" key="1">
    <citation type="submission" date="2019-02" db="EMBL/GenBank/DDBJ databases">
        <title>Draft genome sequence of Dolichospermum planctonicum NIES-80.</title>
        <authorList>
            <person name="Yamaguchi H."/>
            <person name="Suzuki S."/>
            <person name="Kawachi M."/>
        </authorList>
    </citation>
    <scope>NUCLEOTIDE SEQUENCE [LARGE SCALE GENOMIC DNA]</scope>
    <source>
        <strain evidence="6">NIES-80</strain>
    </source>
</reference>
<feature type="domain" description="J" evidence="4">
    <location>
        <begin position="142"/>
        <end position="204"/>
    </location>
</feature>
<keyword evidence="2" id="KW-0677">Repeat</keyword>
<dbReference type="PANTHER" id="PTHR19879:SF9">
    <property type="entry name" value="TRANSCRIPTION INITIATION FACTOR TFIID SUBUNIT 5"/>
    <property type="match status" value="1"/>
</dbReference>
<dbReference type="InterPro" id="IPR036869">
    <property type="entry name" value="J_dom_sf"/>
</dbReference>
<evidence type="ECO:0000313" key="5">
    <source>
        <dbReference type="EMBL" id="GCL41290.1"/>
    </source>
</evidence>
<proteinExistence type="predicted"/>
<sequence>MASQTMGNWQCVKTLKGHTAKVNSVAIHPNNKTLVSGSNDRQVNLWNLQTGKCLYIFSGQAEAVLSVAIIAIHPDGKIVASSSQEGIIKLWNFQTGALLATISGFSPLVFSLDGTMLISGDQGGTIKIWQLDSSDNLPLIGEWWEILGVEPKTHPKDVKLAYLRLAKLYHPDINSSVSAKTAMQAVNQAYQKFQQQLKTHKTHN</sequence>
<dbReference type="PROSITE" id="PS50082">
    <property type="entry name" value="WD_REPEATS_2"/>
    <property type="match status" value="3"/>
</dbReference>
<dbReference type="PRINTS" id="PR00320">
    <property type="entry name" value="GPROTEINBRPT"/>
</dbReference>
<dbReference type="InterPro" id="IPR015943">
    <property type="entry name" value="WD40/YVTN_repeat-like_dom_sf"/>
</dbReference>
<dbReference type="Pfam" id="PF00226">
    <property type="entry name" value="DnaJ"/>
    <property type="match status" value="1"/>
</dbReference>
<dbReference type="PANTHER" id="PTHR19879">
    <property type="entry name" value="TRANSCRIPTION INITIATION FACTOR TFIID"/>
    <property type="match status" value="1"/>
</dbReference>
<dbReference type="SMART" id="SM00320">
    <property type="entry name" value="WD40"/>
    <property type="match status" value="3"/>
</dbReference>
<comment type="caution">
    <text evidence="5">The sequence shown here is derived from an EMBL/GenBank/DDBJ whole genome shotgun (WGS) entry which is preliminary data.</text>
</comment>
<name>A0A480A891_9CYAN</name>
<dbReference type="InterPro" id="IPR001623">
    <property type="entry name" value="DnaJ_domain"/>
</dbReference>
<gene>
    <name evidence="5" type="ORF">NIES80_09850</name>
</gene>
<feature type="repeat" description="WD" evidence="3">
    <location>
        <begin position="15"/>
        <end position="56"/>
    </location>
</feature>
<evidence type="ECO:0000256" key="2">
    <source>
        <dbReference type="ARBA" id="ARBA00022737"/>
    </source>
</evidence>
<dbReference type="PROSITE" id="PS00678">
    <property type="entry name" value="WD_REPEATS_1"/>
    <property type="match status" value="1"/>
</dbReference>
<accession>A0A480A891</accession>
<feature type="repeat" description="WD" evidence="3">
    <location>
        <begin position="67"/>
        <end position="101"/>
    </location>
</feature>
<dbReference type="Pfam" id="PF00400">
    <property type="entry name" value="WD40"/>
    <property type="match status" value="3"/>
</dbReference>
<dbReference type="Proteomes" id="UP000299367">
    <property type="component" value="Unassembled WGS sequence"/>
</dbReference>
<dbReference type="PROSITE" id="PS50294">
    <property type="entry name" value="WD_REPEATS_REGION"/>
    <property type="match status" value="1"/>
</dbReference>